<proteinExistence type="predicted"/>
<name>A0A2H5F1G0_9RHOB</name>
<reference evidence="1 2" key="1">
    <citation type="journal article" date="2013" name="Antonie Van Leeuwenhoek">
        <title>Paracoccus zhejiangensis sp. nov., isolated from activated sludge in wastewater-treatment system.</title>
        <authorList>
            <person name="Wu Z.G."/>
            <person name="Zhang D.F."/>
            <person name="Liu Y.L."/>
            <person name="Wang F."/>
            <person name="Jiang X."/>
            <person name="Li C."/>
            <person name="Li S.P."/>
            <person name="Hong Q."/>
            <person name="Li W.J."/>
        </authorList>
    </citation>
    <scope>NUCLEOTIDE SEQUENCE [LARGE SCALE GENOMIC DNA]</scope>
    <source>
        <strain evidence="1 2">J6</strain>
    </source>
</reference>
<dbReference type="AlphaFoldDB" id="A0A2H5F1G0"/>
<gene>
    <name evidence="1" type="ORF">CX676_15355</name>
</gene>
<evidence type="ECO:0000313" key="2">
    <source>
        <dbReference type="Proteomes" id="UP000234530"/>
    </source>
</evidence>
<dbReference type="KEGG" id="pzh:CX676_15355"/>
<dbReference type="EMBL" id="CP025430">
    <property type="protein sequence ID" value="AUH65373.1"/>
    <property type="molecule type" value="Genomic_DNA"/>
</dbReference>
<evidence type="ECO:0000313" key="1">
    <source>
        <dbReference type="EMBL" id="AUH65373.1"/>
    </source>
</evidence>
<keyword evidence="2" id="KW-1185">Reference proteome</keyword>
<sequence length="92" mass="9481">MRRVAAYALALALGWLALMAGGMFIPGAAPSALVIAPAPDLLARLPEARLVHATRLTATVSNVSAAEVYRKGAGLLVLPAGLPLCMIPPEPR</sequence>
<accession>A0A2H5F1G0</accession>
<protein>
    <submittedName>
        <fullName evidence="1">Uncharacterized protein</fullName>
    </submittedName>
</protein>
<organism evidence="1 2">
    <name type="scientific">Paracoccus zhejiangensis</name>
    <dbReference type="NCBI Taxonomy" id="1077935"/>
    <lineage>
        <taxon>Bacteria</taxon>
        <taxon>Pseudomonadati</taxon>
        <taxon>Pseudomonadota</taxon>
        <taxon>Alphaproteobacteria</taxon>
        <taxon>Rhodobacterales</taxon>
        <taxon>Paracoccaceae</taxon>
        <taxon>Paracoccus</taxon>
    </lineage>
</organism>
<dbReference type="Proteomes" id="UP000234530">
    <property type="component" value="Chromosome"/>
</dbReference>